<dbReference type="eggNOG" id="COG0410">
    <property type="taxonomic scope" value="Bacteria"/>
</dbReference>
<dbReference type="GeneID" id="75278172"/>
<dbReference type="GO" id="GO:0015807">
    <property type="term" value="P:L-amino acid transport"/>
    <property type="evidence" value="ECO:0007669"/>
    <property type="project" value="TreeGrafter"/>
</dbReference>
<evidence type="ECO:0000256" key="3">
    <source>
        <dbReference type="ARBA" id="ARBA00022475"/>
    </source>
</evidence>
<gene>
    <name evidence="7" type="ORF">O9570_24170</name>
</gene>
<dbReference type="Gene3D" id="3.40.50.300">
    <property type="entry name" value="P-loop containing nucleotide triphosphate hydrolases"/>
    <property type="match status" value="1"/>
</dbReference>
<dbReference type="Pfam" id="PF00005">
    <property type="entry name" value="ABC_tran"/>
    <property type="match status" value="1"/>
</dbReference>
<evidence type="ECO:0000256" key="1">
    <source>
        <dbReference type="ARBA" id="ARBA00005417"/>
    </source>
</evidence>
<reference evidence="7" key="1">
    <citation type="submission" date="2022-12" db="EMBL/GenBank/DDBJ databases">
        <authorList>
            <person name="Voronina O.L."/>
            <person name="Kunda M.S."/>
            <person name="Ryzhova N."/>
            <person name="Aksenova E.I."/>
        </authorList>
    </citation>
    <scope>NUCLEOTIDE SEQUENCE</scope>
    <source>
        <strain evidence="7">SCCH136:Ach223948</strain>
    </source>
</reference>
<comment type="similarity">
    <text evidence="1">Belongs to the ABC transporter superfamily.</text>
</comment>
<organism evidence="7 8">
    <name type="scientific">Alcaligenes xylosoxydans xylosoxydans</name>
    <name type="common">Achromobacter xylosoxidans</name>
    <dbReference type="NCBI Taxonomy" id="85698"/>
    <lineage>
        <taxon>Bacteria</taxon>
        <taxon>Pseudomonadati</taxon>
        <taxon>Pseudomonadota</taxon>
        <taxon>Betaproteobacteria</taxon>
        <taxon>Burkholderiales</taxon>
        <taxon>Alcaligenaceae</taxon>
        <taxon>Achromobacter</taxon>
    </lineage>
</organism>
<dbReference type="SMART" id="SM00382">
    <property type="entry name" value="AAA"/>
    <property type="match status" value="1"/>
</dbReference>
<keyword evidence="2" id="KW-0813">Transport</keyword>
<name>A0A0D6I8N3_ALCXX</name>
<evidence type="ECO:0000313" key="7">
    <source>
        <dbReference type="EMBL" id="MCZ8404578.1"/>
    </source>
</evidence>
<evidence type="ECO:0000256" key="4">
    <source>
        <dbReference type="ARBA" id="ARBA00022741"/>
    </source>
</evidence>
<dbReference type="CDD" id="cd03224">
    <property type="entry name" value="ABC_TM1139_LivF_branched"/>
    <property type="match status" value="1"/>
</dbReference>
<evidence type="ECO:0000256" key="6">
    <source>
        <dbReference type="ARBA" id="ARBA00022970"/>
    </source>
</evidence>
<dbReference type="InterPro" id="IPR027417">
    <property type="entry name" value="P-loop_NTPase"/>
</dbReference>
<accession>A0A0M7GWQ4</accession>
<dbReference type="AlphaFoldDB" id="A0A0D6I8N3"/>
<evidence type="ECO:0000313" key="8">
    <source>
        <dbReference type="Proteomes" id="UP001141992"/>
    </source>
</evidence>
<protein>
    <submittedName>
        <fullName evidence="7">ABC transporter ATP-binding protein</fullName>
    </submittedName>
</protein>
<dbReference type="PANTHER" id="PTHR43820:SF4">
    <property type="entry name" value="HIGH-AFFINITY BRANCHED-CHAIN AMINO ACID TRANSPORT ATP-BINDING PROTEIN LIVF"/>
    <property type="match status" value="1"/>
</dbReference>
<dbReference type="InterPro" id="IPR017871">
    <property type="entry name" value="ABC_transporter-like_CS"/>
</dbReference>
<keyword evidence="3" id="KW-0472">Membrane</keyword>
<keyword evidence="3" id="KW-1003">Cell membrane</keyword>
<accession>A0A0D6I8N3</accession>
<keyword evidence="4" id="KW-0547">Nucleotide-binding</keyword>
<dbReference type="KEGG" id="axx:ERS451415_04294"/>
<dbReference type="GO" id="GO:0016887">
    <property type="term" value="F:ATP hydrolysis activity"/>
    <property type="evidence" value="ECO:0007669"/>
    <property type="project" value="InterPro"/>
</dbReference>
<dbReference type="SUPFAM" id="SSF52540">
    <property type="entry name" value="P-loop containing nucleoside triphosphate hydrolases"/>
    <property type="match status" value="1"/>
</dbReference>
<keyword evidence="6" id="KW-0029">Amino-acid transport</keyword>
<dbReference type="Proteomes" id="UP001141992">
    <property type="component" value="Unassembled WGS sequence"/>
</dbReference>
<dbReference type="GO" id="GO:0015658">
    <property type="term" value="F:branched-chain amino acid transmembrane transporter activity"/>
    <property type="evidence" value="ECO:0007669"/>
    <property type="project" value="TreeGrafter"/>
</dbReference>
<dbReference type="InterPro" id="IPR003439">
    <property type="entry name" value="ABC_transporter-like_ATP-bd"/>
</dbReference>
<evidence type="ECO:0000256" key="5">
    <source>
        <dbReference type="ARBA" id="ARBA00022840"/>
    </source>
</evidence>
<dbReference type="InterPro" id="IPR052156">
    <property type="entry name" value="BCAA_Transport_ATP-bd_LivF"/>
</dbReference>
<sequence length="234" mass="25491">MLKVSDLSSGYGKSQVLNGLNFEVNAGEIVTLIGANGAGKTTTLKTLCGVVPATAGRVEFEGRDLTNRTPYDIVDAGITMIPEGRQLFPHFTVRDNLLMGSYKRAARPIVQRKLEEVLQIFPRVRERLGQYAGSLSGGEQQMVAIARGMMADPKLLVFDEPSLGLSPLLVQQMFDIIRDVTSHGVTVLLVEQNVFRTLRLADRGYVLENGAIVRTGTGAELLADPHVKKAYLGH</sequence>
<dbReference type="PROSITE" id="PS00211">
    <property type="entry name" value="ABC_TRANSPORTER_1"/>
    <property type="match status" value="1"/>
</dbReference>
<dbReference type="EMBL" id="JAPZVI010000026">
    <property type="protein sequence ID" value="MCZ8404578.1"/>
    <property type="molecule type" value="Genomic_DNA"/>
</dbReference>
<dbReference type="PANTHER" id="PTHR43820">
    <property type="entry name" value="HIGH-AFFINITY BRANCHED-CHAIN AMINO ACID TRANSPORT ATP-BINDING PROTEIN LIVF"/>
    <property type="match status" value="1"/>
</dbReference>
<proteinExistence type="inferred from homology"/>
<dbReference type="PROSITE" id="PS50893">
    <property type="entry name" value="ABC_TRANSPORTER_2"/>
    <property type="match status" value="1"/>
</dbReference>
<dbReference type="InterPro" id="IPR003593">
    <property type="entry name" value="AAA+_ATPase"/>
</dbReference>
<dbReference type="GO" id="GO:0005524">
    <property type="term" value="F:ATP binding"/>
    <property type="evidence" value="ECO:0007669"/>
    <property type="project" value="UniProtKB-KW"/>
</dbReference>
<evidence type="ECO:0000256" key="2">
    <source>
        <dbReference type="ARBA" id="ARBA00022448"/>
    </source>
</evidence>
<dbReference type="RefSeq" id="WP_006387150.1">
    <property type="nucleotide sequence ID" value="NZ_CABIYZ010000005.1"/>
</dbReference>
<keyword evidence="5 7" id="KW-0067">ATP-binding</keyword>
<comment type="caution">
    <text evidence="7">The sequence shown here is derived from an EMBL/GenBank/DDBJ whole genome shotgun (WGS) entry which is preliminary data.</text>
</comment>